<evidence type="ECO:0000256" key="3">
    <source>
        <dbReference type="ARBA" id="ARBA00012485"/>
    </source>
</evidence>
<comment type="catalytic activity">
    <reaction evidence="1">
        <text>S-ubiquitinyl-[E2 ubiquitin-conjugating enzyme]-L-cysteine + [acceptor protein]-L-lysine = [E2 ubiquitin-conjugating enzyme]-L-cysteine + N(6)-ubiquitinyl-[acceptor protein]-L-lysine.</text>
        <dbReference type="EC" id="2.3.2.26"/>
    </reaction>
</comment>
<evidence type="ECO:0000259" key="8">
    <source>
        <dbReference type="PROSITE" id="PS50237"/>
    </source>
</evidence>
<dbReference type="InterPro" id="IPR000569">
    <property type="entry name" value="HECT_dom"/>
</dbReference>
<dbReference type="InParanoid" id="A0A1S3HXK0"/>
<evidence type="ECO:0000256" key="5">
    <source>
        <dbReference type="ARBA" id="ARBA00022786"/>
    </source>
</evidence>
<comment type="caution">
    <text evidence="6">Lacks conserved residue(s) required for the propagation of feature annotation.</text>
</comment>
<dbReference type="PANTHER" id="PTHR11254">
    <property type="entry name" value="HECT DOMAIN UBIQUITIN-PROTEIN LIGASE"/>
    <property type="match status" value="1"/>
</dbReference>
<dbReference type="GO" id="GO:0005737">
    <property type="term" value="C:cytoplasm"/>
    <property type="evidence" value="ECO:0007669"/>
    <property type="project" value="TreeGrafter"/>
</dbReference>
<dbReference type="Gene3D" id="3.30.2410.10">
    <property type="entry name" value="Hect, E3 ligase catalytic domain"/>
    <property type="match status" value="1"/>
</dbReference>
<keyword evidence="4" id="KW-0808">Transferase</keyword>
<evidence type="ECO:0000313" key="10">
    <source>
        <dbReference type="RefSeq" id="XP_013390738.1"/>
    </source>
</evidence>
<dbReference type="PANTHER" id="PTHR11254:SF67">
    <property type="entry name" value="E3 UBIQUITIN-PROTEIN LIGASE HUWE1"/>
    <property type="match status" value="1"/>
</dbReference>
<dbReference type="GO" id="GO:0000209">
    <property type="term" value="P:protein polyubiquitination"/>
    <property type="evidence" value="ECO:0007669"/>
    <property type="project" value="TreeGrafter"/>
</dbReference>
<proteinExistence type="predicted"/>
<dbReference type="OrthoDB" id="5988852at2759"/>
<dbReference type="EC" id="2.3.2.26" evidence="3"/>
<evidence type="ECO:0000256" key="4">
    <source>
        <dbReference type="ARBA" id="ARBA00022679"/>
    </source>
</evidence>
<dbReference type="KEGG" id="lak:106159097"/>
<dbReference type="SUPFAM" id="SSF56204">
    <property type="entry name" value="Hect, E3 ligase catalytic domain"/>
    <property type="match status" value="1"/>
</dbReference>
<evidence type="ECO:0000256" key="6">
    <source>
        <dbReference type="PROSITE-ProRule" id="PRU00104"/>
    </source>
</evidence>
<dbReference type="GeneID" id="106159097"/>
<keyword evidence="9" id="KW-1185">Reference proteome</keyword>
<accession>A0A1S3HXK0</accession>
<feature type="region of interest" description="Disordered" evidence="7">
    <location>
        <begin position="237"/>
        <end position="295"/>
    </location>
</feature>
<evidence type="ECO:0000313" key="9">
    <source>
        <dbReference type="Proteomes" id="UP000085678"/>
    </source>
</evidence>
<dbReference type="STRING" id="7574.A0A1S3HXK0"/>
<sequence>MDNDVHIQVESEGRAFMIPVPPEGFTLTDLGQVFPGATGLQYKDDDGSPPTLVLKREDTFRTPLMGWNVQGRTYQVIKETSLDVFAGFRAEREQNRRTFFRTERRPALPGTEAGPSSRPAFSTKSVTLAVGIGEKTGGFFVPISARNKRKVGGTVNITVEAATANAGEITSKALQKFEETNCRFDKNEKWILAYPDGSQVVDLPDKSAPFNLKAYKEYLSMEYRRIRLYLTVKDVPSSSSSSSSSSSPSNSSSNSSSSSSSEEEDATQVHSEEADNIGNEDDVETGTPTVTFRNTSEDVMADRDLYFHSDDSSSANLTVTQSLSIPSGVMEIEEKIDSTIGKIVQRTCQLLEDEVNPEKILRVYSSEYLEGRNMDTVEIDTDETTTYERTELFISRFTVWEDALEQLLSIDNLRYPLYVSFHGEEAIDYGGPRREFLQIMVTETKNRLFREENGVVTLLEDDFLCASQQYFLGGLICGLSMLQGGPCPTFVEYILDKESKHHKQFMSGLRRVGIIQLMEKLPTLRMIFKESNASLTFPKIQRLLKAEFSAPQSSRRREEEHVYGQFLRYLREVAAGRRKSVTLGHILAFCTGAREIPSLGFPSDITLTFSIGTESMLPTASTCIMQMNLKIPALGVERPPQEFIYNLWDLAFSNTFFGLC</sequence>
<keyword evidence="5 6" id="KW-0833">Ubl conjugation pathway</keyword>
<comment type="pathway">
    <text evidence="2">Protein modification; protein ubiquitination.</text>
</comment>
<evidence type="ECO:0000256" key="7">
    <source>
        <dbReference type="SAM" id="MobiDB-lite"/>
    </source>
</evidence>
<evidence type="ECO:0000256" key="1">
    <source>
        <dbReference type="ARBA" id="ARBA00000885"/>
    </source>
</evidence>
<dbReference type="GO" id="GO:0006511">
    <property type="term" value="P:ubiquitin-dependent protein catabolic process"/>
    <property type="evidence" value="ECO:0007669"/>
    <property type="project" value="TreeGrafter"/>
</dbReference>
<reference evidence="10" key="1">
    <citation type="submission" date="2025-08" db="UniProtKB">
        <authorList>
            <consortium name="RefSeq"/>
        </authorList>
    </citation>
    <scope>IDENTIFICATION</scope>
    <source>
        <tissue evidence="10">Gonads</tissue>
    </source>
</reference>
<feature type="compositionally biased region" description="Acidic residues" evidence="7">
    <location>
        <begin position="274"/>
        <end position="284"/>
    </location>
</feature>
<dbReference type="Gene3D" id="3.90.1750.10">
    <property type="entry name" value="Hect, E3 ligase catalytic domains"/>
    <property type="match status" value="1"/>
</dbReference>
<dbReference type="AlphaFoldDB" id="A0A1S3HXK0"/>
<name>A0A1S3HXK0_LINAN</name>
<dbReference type="RefSeq" id="XP_013390738.1">
    <property type="nucleotide sequence ID" value="XM_013535284.1"/>
</dbReference>
<organism evidence="9 10">
    <name type="scientific">Lingula anatina</name>
    <name type="common">Brachiopod</name>
    <name type="synonym">Lingula unguis</name>
    <dbReference type="NCBI Taxonomy" id="7574"/>
    <lineage>
        <taxon>Eukaryota</taxon>
        <taxon>Metazoa</taxon>
        <taxon>Spiralia</taxon>
        <taxon>Lophotrochozoa</taxon>
        <taxon>Brachiopoda</taxon>
        <taxon>Linguliformea</taxon>
        <taxon>Lingulata</taxon>
        <taxon>Lingulida</taxon>
        <taxon>Linguloidea</taxon>
        <taxon>Lingulidae</taxon>
        <taxon>Lingula</taxon>
    </lineage>
</organism>
<feature type="compositionally biased region" description="Low complexity" evidence="7">
    <location>
        <begin position="237"/>
        <end position="260"/>
    </location>
</feature>
<evidence type="ECO:0000256" key="2">
    <source>
        <dbReference type="ARBA" id="ARBA00004906"/>
    </source>
</evidence>
<dbReference type="Pfam" id="PF00632">
    <property type="entry name" value="HECT"/>
    <property type="match status" value="1"/>
</dbReference>
<feature type="domain" description="HECT" evidence="8">
    <location>
        <begin position="409"/>
        <end position="446"/>
    </location>
</feature>
<dbReference type="GO" id="GO:0061630">
    <property type="term" value="F:ubiquitin protein ligase activity"/>
    <property type="evidence" value="ECO:0007669"/>
    <property type="project" value="UniProtKB-EC"/>
</dbReference>
<dbReference type="InterPro" id="IPR035983">
    <property type="entry name" value="Hect_E3_ubiquitin_ligase"/>
</dbReference>
<protein>
    <recommendedName>
        <fullName evidence="3">HECT-type E3 ubiquitin transferase</fullName>
        <ecNumber evidence="3">2.3.2.26</ecNumber>
    </recommendedName>
</protein>
<dbReference type="Proteomes" id="UP000085678">
    <property type="component" value="Unplaced"/>
</dbReference>
<dbReference type="PROSITE" id="PS50237">
    <property type="entry name" value="HECT"/>
    <property type="match status" value="1"/>
</dbReference>
<gene>
    <name evidence="10" type="primary">LOC106159097</name>
</gene>
<dbReference type="InterPro" id="IPR050409">
    <property type="entry name" value="E3_ubiq-protein_ligase"/>
</dbReference>